<accession>A0ABN7WKG2</accession>
<name>A0ABN7WKG2_GIGMA</name>
<feature type="non-terminal residue" evidence="1">
    <location>
        <position position="1"/>
    </location>
</feature>
<keyword evidence="2" id="KW-1185">Reference proteome</keyword>
<dbReference type="Proteomes" id="UP000789901">
    <property type="component" value="Unassembled WGS sequence"/>
</dbReference>
<gene>
    <name evidence="1" type="ORF">GMARGA_LOCUS32036</name>
</gene>
<proteinExistence type="predicted"/>
<organism evidence="1 2">
    <name type="scientific">Gigaspora margarita</name>
    <dbReference type="NCBI Taxonomy" id="4874"/>
    <lineage>
        <taxon>Eukaryota</taxon>
        <taxon>Fungi</taxon>
        <taxon>Fungi incertae sedis</taxon>
        <taxon>Mucoromycota</taxon>
        <taxon>Glomeromycotina</taxon>
        <taxon>Glomeromycetes</taxon>
        <taxon>Diversisporales</taxon>
        <taxon>Gigasporaceae</taxon>
        <taxon>Gigaspora</taxon>
    </lineage>
</organism>
<dbReference type="EMBL" id="CAJVQB010049286">
    <property type="protein sequence ID" value="CAG8834403.1"/>
    <property type="molecule type" value="Genomic_DNA"/>
</dbReference>
<reference evidence="1 2" key="1">
    <citation type="submission" date="2021-06" db="EMBL/GenBank/DDBJ databases">
        <authorList>
            <person name="Kallberg Y."/>
            <person name="Tangrot J."/>
            <person name="Rosling A."/>
        </authorList>
    </citation>
    <scope>NUCLEOTIDE SEQUENCE [LARGE SCALE GENOMIC DNA]</scope>
    <source>
        <strain evidence="1 2">120-4 pot B 10/14</strain>
    </source>
</reference>
<comment type="caution">
    <text evidence="1">The sequence shown here is derived from an EMBL/GenBank/DDBJ whole genome shotgun (WGS) entry which is preliminary data.</text>
</comment>
<sequence length="73" mass="8623">KFSKKATEGIFEQKPVFKRLCYIMLQATEYENQDKGLQNLKYSNEFLNFFVILRSISLKALDLFRQNLADINV</sequence>
<evidence type="ECO:0000313" key="2">
    <source>
        <dbReference type="Proteomes" id="UP000789901"/>
    </source>
</evidence>
<evidence type="ECO:0000313" key="1">
    <source>
        <dbReference type="EMBL" id="CAG8834403.1"/>
    </source>
</evidence>
<protein>
    <submittedName>
        <fullName evidence="1">3871_t:CDS:1</fullName>
    </submittedName>
</protein>